<dbReference type="Pfam" id="PF03551">
    <property type="entry name" value="PadR"/>
    <property type="match status" value="1"/>
</dbReference>
<dbReference type="PANTHER" id="PTHR33169">
    <property type="entry name" value="PADR-FAMILY TRANSCRIPTIONAL REGULATOR"/>
    <property type="match status" value="1"/>
</dbReference>
<protein>
    <submittedName>
        <fullName evidence="2">PadR family transcriptional regulator</fullName>
    </submittedName>
</protein>
<organism evidence="2 3">
    <name type="scientific">Intestinimonas massiliensis</name>
    <name type="common">ex Afouda et al. 2020</name>
    <dbReference type="NCBI Taxonomy" id="1673721"/>
    <lineage>
        <taxon>Bacteria</taxon>
        <taxon>Bacillati</taxon>
        <taxon>Bacillota</taxon>
        <taxon>Clostridia</taxon>
        <taxon>Eubacteriales</taxon>
        <taxon>Intestinimonas</taxon>
    </lineage>
</organism>
<dbReference type="InterPro" id="IPR036388">
    <property type="entry name" value="WH-like_DNA-bd_sf"/>
</dbReference>
<reference evidence="2" key="1">
    <citation type="submission" date="2022-06" db="EMBL/GenBank/DDBJ databases">
        <title>Isolation of gut microbiota from human fecal samples.</title>
        <authorList>
            <person name="Pamer E.G."/>
            <person name="Barat B."/>
            <person name="Waligurski E."/>
            <person name="Medina S."/>
            <person name="Paddock L."/>
            <person name="Mostad J."/>
        </authorList>
    </citation>
    <scope>NUCLEOTIDE SEQUENCE</scope>
    <source>
        <strain evidence="2">DFI.9.91</strain>
    </source>
</reference>
<gene>
    <name evidence="2" type="ORF">NE579_10400</name>
</gene>
<evidence type="ECO:0000259" key="1">
    <source>
        <dbReference type="Pfam" id="PF03551"/>
    </source>
</evidence>
<evidence type="ECO:0000313" key="2">
    <source>
        <dbReference type="EMBL" id="MCQ4770871.1"/>
    </source>
</evidence>
<dbReference type="AlphaFoldDB" id="A0AAW5JLB5"/>
<dbReference type="Proteomes" id="UP001204562">
    <property type="component" value="Unassembled WGS sequence"/>
</dbReference>
<accession>A0AAW5JLB5</accession>
<dbReference type="InterPro" id="IPR036390">
    <property type="entry name" value="WH_DNA-bd_sf"/>
</dbReference>
<dbReference type="InterPro" id="IPR005149">
    <property type="entry name" value="Tscrpt_reg_PadR_N"/>
</dbReference>
<comment type="caution">
    <text evidence="2">The sequence shown here is derived from an EMBL/GenBank/DDBJ whole genome shotgun (WGS) entry which is preliminary data.</text>
</comment>
<dbReference type="RefSeq" id="WP_256304202.1">
    <property type="nucleotide sequence ID" value="NZ_JANFYS010000020.1"/>
</dbReference>
<sequence length="106" mass="12283">MSKRPLEALTETMFYVLMSFRKRDLCGAEIADFVERKTCGRVRLGPGTLYTILAKFEEEQLIREVNVLGRKRTYRLTDKGRALYGDELERLRACIADAESEEEDET</sequence>
<dbReference type="PANTHER" id="PTHR33169:SF13">
    <property type="entry name" value="PADR-FAMILY TRANSCRIPTIONAL REGULATOR"/>
    <property type="match status" value="1"/>
</dbReference>
<dbReference type="InterPro" id="IPR052509">
    <property type="entry name" value="Metal_resp_DNA-bind_regulator"/>
</dbReference>
<dbReference type="SUPFAM" id="SSF46785">
    <property type="entry name" value="Winged helix' DNA-binding domain"/>
    <property type="match status" value="1"/>
</dbReference>
<name>A0AAW5JLB5_9FIRM</name>
<dbReference type="Gene3D" id="1.10.10.10">
    <property type="entry name" value="Winged helix-like DNA-binding domain superfamily/Winged helix DNA-binding domain"/>
    <property type="match status" value="1"/>
</dbReference>
<feature type="domain" description="Transcription regulator PadR N-terminal" evidence="1">
    <location>
        <begin position="16"/>
        <end position="83"/>
    </location>
</feature>
<proteinExistence type="predicted"/>
<evidence type="ECO:0000313" key="3">
    <source>
        <dbReference type="Proteomes" id="UP001204562"/>
    </source>
</evidence>
<dbReference type="EMBL" id="JANFYS010000020">
    <property type="protein sequence ID" value="MCQ4770871.1"/>
    <property type="molecule type" value="Genomic_DNA"/>
</dbReference>